<dbReference type="PROSITE" id="PS51873">
    <property type="entry name" value="TRIAD"/>
    <property type="match status" value="1"/>
</dbReference>
<evidence type="ECO:0000256" key="4">
    <source>
        <dbReference type="ARBA" id="ARBA00022771"/>
    </source>
</evidence>
<dbReference type="RefSeq" id="XP_013760017.1">
    <property type="nucleotide sequence ID" value="XM_013904563.1"/>
</dbReference>
<dbReference type="AlphaFoldDB" id="A0A0L0D317"/>
<evidence type="ECO:0000256" key="5">
    <source>
        <dbReference type="ARBA" id="ARBA00022786"/>
    </source>
</evidence>
<keyword evidence="6" id="KW-0862">Zinc</keyword>
<protein>
    <recommendedName>
        <fullName evidence="12">RING-type domain-containing protein</fullName>
    </recommendedName>
</protein>
<dbReference type="InterPro" id="IPR031127">
    <property type="entry name" value="E3_UB_ligase_RBR"/>
</dbReference>
<gene>
    <name evidence="10" type="ORF">AMSG_03165</name>
</gene>
<keyword evidence="1" id="KW-0808">Transferase</keyword>
<organism evidence="10 11">
    <name type="scientific">Thecamonas trahens ATCC 50062</name>
    <dbReference type="NCBI Taxonomy" id="461836"/>
    <lineage>
        <taxon>Eukaryota</taxon>
        <taxon>Apusozoa</taxon>
        <taxon>Apusomonadida</taxon>
        <taxon>Apusomonadidae</taxon>
        <taxon>Thecamonas</taxon>
    </lineage>
</organism>
<dbReference type="PROSITE" id="PS00518">
    <property type="entry name" value="ZF_RING_1"/>
    <property type="match status" value="1"/>
</dbReference>
<reference evidence="10 11" key="1">
    <citation type="submission" date="2010-05" db="EMBL/GenBank/DDBJ databases">
        <title>The Genome Sequence of Thecamonas trahens ATCC 50062.</title>
        <authorList>
            <consortium name="The Broad Institute Genome Sequencing Platform"/>
            <person name="Russ C."/>
            <person name="Cuomo C."/>
            <person name="Shea T."/>
            <person name="Young S.K."/>
            <person name="Zeng Q."/>
            <person name="Koehrsen M."/>
            <person name="Haas B."/>
            <person name="Borodovsky M."/>
            <person name="Guigo R."/>
            <person name="Alvarado L."/>
            <person name="Berlin A."/>
            <person name="Bochicchio J."/>
            <person name="Borenstein D."/>
            <person name="Chapman S."/>
            <person name="Chen Z."/>
            <person name="Freedman E."/>
            <person name="Gellesch M."/>
            <person name="Goldberg J."/>
            <person name="Griggs A."/>
            <person name="Gujja S."/>
            <person name="Heilman E."/>
            <person name="Heiman D."/>
            <person name="Hepburn T."/>
            <person name="Howarth C."/>
            <person name="Jen D."/>
            <person name="Larson L."/>
            <person name="Mehta T."/>
            <person name="Park D."/>
            <person name="Pearson M."/>
            <person name="Roberts A."/>
            <person name="Saif S."/>
            <person name="Shenoy N."/>
            <person name="Sisk P."/>
            <person name="Stolte C."/>
            <person name="Sykes S."/>
            <person name="Thomson T."/>
            <person name="Walk T."/>
            <person name="White J."/>
            <person name="Yandava C."/>
            <person name="Burger G."/>
            <person name="Gray M.W."/>
            <person name="Holland P.W.H."/>
            <person name="King N."/>
            <person name="Lang F.B.F."/>
            <person name="Roger A.J."/>
            <person name="Ruiz-Trillo I."/>
            <person name="Lander E."/>
            <person name="Nusbaum C."/>
        </authorList>
    </citation>
    <scope>NUCLEOTIDE SEQUENCE [LARGE SCALE GENOMIC DNA]</scope>
    <source>
        <strain evidence="10 11">ATCC 50062</strain>
    </source>
</reference>
<keyword evidence="11" id="KW-1185">Reference proteome</keyword>
<dbReference type="OrthoDB" id="1431934at2759"/>
<dbReference type="InterPro" id="IPR001841">
    <property type="entry name" value="Znf_RING"/>
</dbReference>
<dbReference type="GO" id="GO:0008270">
    <property type="term" value="F:zinc ion binding"/>
    <property type="evidence" value="ECO:0007669"/>
    <property type="project" value="UniProtKB-KW"/>
</dbReference>
<dbReference type="InterPro" id="IPR044066">
    <property type="entry name" value="TRIAD_supradom"/>
</dbReference>
<dbReference type="GeneID" id="25562787"/>
<evidence type="ECO:0000256" key="6">
    <source>
        <dbReference type="ARBA" id="ARBA00022833"/>
    </source>
</evidence>
<accession>A0A0L0D317</accession>
<sequence>MTCATAGGGLEAIEAEREAIKAEIAAKKRAHKHRLDIDVPVVDPTAPRYDPSKPTPLYPSPRTAAAVRAFFSGDDHGADSAGLSAAADLVDDPNAVFRHTDSACCVCFSDTVAVRMLGRACRHGFCDECAEQALNTIVESGQFPAACPGCLADGGMAAPVETAFIPAHVIEALVARGVLSIPFGRKFVSQQVMHAFDRSQFVCCPICDLMCFKPSWDDKVVETMVEPWRVECPACESAFCIKCNEYYRGHAGLTCEDFESKTQRAAEAASMGLILQTAKACPRCGTGVTHWAGHGCHHISGCCGYDWCFVCLEPHPCSRVGHALFCDDGCGCVPCPICRPGSPCDKCPGGDRCPSCSGVAPSTALNPVDAPDDAGMIDLVDVI</sequence>
<evidence type="ECO:0000256" key="2">
    <source>
        <dbReference type="ARBA" id="ARBA00022723"/>
    </source>
</evidence>
<dbReference type="InterPro" id="IPR017907">
    <property type="entry name" value="Znf_RING_CS"/>
</dbReference>
<keyword evidence="5" id="KW-0833">Ubl conjugation pathway</keyword>
<dbReference type="GO" id="GO:0004842">
    <property type="term" value="F:ubiquitin-protein transferase activity"/>
    <property type="evidence" value="ECO:0007669"/>
    <property type="project" value="InterPro"/>
</dbReference>
<evidence type="ECO:0000256" key="1">
    <source>
        <dbReference type="ARBA" id="ARBA00022679"/>
    </source>
</evidence>
<evidence type="ECO:0000259" key="9">
    <source>
        <dbReference type="PROSITE" id="PS51873"/>
    </source>
</evidence>
<keyword evidence="3" id="KW-0677">Repeat</keyword>
<evidence type="ECO:0008006" key="12">
    <source>
        <dbReference type="Google" id="ProtNLM"/>
    </source>
</evidence>
<feature type="domain" description="RING-type" evidence="8">
    <location>
        <begin position="104"/>
        <end position="150"/>
    </location>
</feature>
<proteinExistence type="predicted"/>
<feature type="domain" description="RING-type" evidence="9">
    <location>
        <begin position="100"/>
        <end position="336"/>
    </location>
</feature>
<dbReference type="STRING" id="461836.A0A0L0D317"/>
<dbReference type="Gene3D" id="1.20.120.1750">
    <property type="match status" value="1"/>
</dbReference>
<dbReference type="SUPFAM" id="SSF57850">
    <property type="entry name" value="RING/U-box"/>
    <property type="match status" value="1"/>
</dbReference>
<evidence type="ECO:0000256" key="7">
    <source>
        <dbReference type="PROSITE-ProRule" id="PRU00175"/>
    </source>
</evidence>
<dbReference type="PROSITE" id="PS50089">
    <property type="entry name" value="ZF_RING_2"/>
    <property type="match status" value="1"/>
</dbReference>
<evidence type="ECO:0000259" key="8">
    <source>
        <dbReference type="PROSITE" id="PS50089"/>
    </source>
</evidence>
<evidence type="ECO:0000313" key="11">
    <source>
        <dbReference type="Proteomes" id="UP000054408"/>
    </source>
</evidence>
<dbReference type="GO" id="GO:0016567">
    <property type="term" value="P:protein ubiquitination"/>
    <property type="evidence" value="ECO:0007669"/>
    <property type="project" value="InterPro"/>
</dbReference>
<evidence type="ECO:0000313" key="10">
    <source>
        <dbReference type="EMBL" id="KNC46737.1"/>
    </source>
</evidence>
<keyword evidence="2" id="KW-0479">Metal-binding</keyword>
<dbReference type="Proteomes" id="UP000054408">
    <property type="component" value="Unassembled WGS sequence"/>
</dbReference>
<name>A0A0L0D317_THETB</name>
<dbReference type="PANTHER" id="PTHR11685">
    <property type="entry name" value="RBR FAMILY RING FINGER AND IBR DOMAIN-CONTAINING"/>
    <property type="match status" value="1"/>
</dbReference>
<keyword evidence="4 7" id="KW-0863">Zinc-finger</keyword>
<dbReference type="EMBL" id="GL349444">
    <property type="protein sequence ID" value="KNC46737.1"/>
    <property type="molecule type" value="Genomic_DNA"/>
</dbReference>
<evidence type="ECO:0000256" key="3">
    <source>
        <dbReference type="ARBA" id="ARBA00022737"/>
    </source>
</evidence>